<organism evidence="2 3">
    <name type="scientific">Diplocloster agilis</name>
    <dbReference type="NCBI Taxonomy" id="2850323"/>
    <lineage>
        <taxon>Bacteria</taxon>
        <taxon>Bacillati</taxon>
        <taxon>Bacillota</taxon>
        <taxon>Clostridia</taxon>
        <taxon>Lachnospirales</taxon>
        <taxon>Lachnospiraceae</taxon>
        <taxon>Diplocloster</taxon>
    </lineage>
</organism>
<dbReference type="Gene3D" id="1.10.10.2910">
    <property type="match status" value="1"/>
</dbReference>
<evidence type="ECO:0000313" key="2">
    <source>
        <dbReference type="EMBL" id="MBU9735793.1"/>
    </source>
</evidence>
<dbReference type="EMBL" id="JAHQCW010000005">
    <property type="protein sequence ID" value="MBU9735793.1"/>
    <property type="molecule type" value="Genomic_DNA"/>
</dbReference>
<dbReference type="Pfam" id="PF06114">
    <property type="entry name" value="Peptidase_M78"/>
    <property type="match status" value="1"/>
</dbReference>
<evidence type="ECO:0000259" key="1">
    <source>
        <dbReference type="Pfam" id="PF06114"/>
    </source>
</evidence>
<reference evidence="2" key="1">
    <citation type="submission" date="2021-06" db="EMBL/GenBank/DDBJ databases">
        <title>Description of novel taxa of the family Lachnospiraceae.</title>
        <authorList>
            <person name="Chaplin A.V."/>
            <person name="Sokolova S.R."/>
            <person name="Pikina A.P."/>
            <person name="Korzhanova M."/>
            <person name="Belova V."/>
            <person name="Korostin D."/>
            <person name="Efimov B.A."/>
        </authorList>
    </citation>
    <scope>NUCLEOTIDE SEQUENCE</scope>
    <source>
        <strain evidence="2">ASD5720</strain>
    </source>
</reference>
<comment type="caution">
    <text evidence="2">The sequence shown here is derived from an EMBL/GenBank/DDBJ whole genome shotgun (WGS) entry which is preliminary data.</text>
</comment>
<dbReference type="RefSeq" id="WP_238720793.1">
    <property type="nucleotide sequence ID" value="NZ_JAHQCW010000005.1"/>
</dbReference>
<gene>
    <name evidence="2" type="ORF">KTH89_04540</name>
</gene>
<dbReference type="AlphaFoldDB" id="A0A949K530"/>
<proteinExistence type="predicted"/>
<dbReference type="Proteomes" id="UP000712157">
    <property type="component" value="Unassembled WGS sequence"/>
</dbReference>
<dbReference type="InterPro" id="IPR010359">
    <property type="entry name" value="IrrE_HExxH"/>
</dbReference>
<sequence length="233" mass="27488">MDTLRIQQEILDVFETNSIYSFPIDCFSLLRKYGYECLKYSDQNTEKRATCLQVSDDAFRLKNKIYYNDTLQNCRIRFTLMHELGHHVLNHTGDSQQNEADANYFASNILAPRIAIHYSECKNANDVSHIFSMSFSAAEIAFNDYRRWRRYIAYHKMSVLDKDMYRHFFNRNANRFVWHLEQCWDCGREIYNQPGKEICSICSARSGLTFASDSEYSDRLSVDARVLGYITKF</sequence>
<name>A0A949K530_9FIRM</name>
<protein>
    <submittedName>
        <fullName evidence="2">ImmA/IrrE family metallo-endopeptidase</fullName>
    </submittedName>
</protein>
<keyword evidence="3" id="KW-1185">Reference proteome</keyword>
<evidence type="ECO:0000313" key="3">
    <source>
        <dbReference type="Proteomes" id="UP000712157"/>
    </source>
</evidence>
<accession>A0A949K530</accession>
<feature type="domain" description="IrrE N-terminal-like" evidence="1">
    <location>
        <begin position="62"/>
        <end position="139"/>
    </location>
</feature>